<keyword evidence="4" id="KW-0309">Germination</keyword>
<keyword evidence="10" id="KW-1185">Reference proteome</keyword>
<evidence type="ECO:0000256" key="8">
    <source>
        <dbReference type="SAM" id="Phobius"/>
    </source>
</evidence>
<dbReference type="PANTHER" id="PTHR34975">
    <property type="entry name" value="SPORE GERMINATION PROTEIN A2"/>
    <property type="match status" value="1"/>
</dbReference>
<feature type="transmembrane region" description="Helical" evidence="8">
    <location>
        <begin position="108"/>
        <end position="132"/>
    </location>
</feature>
<keyword evidence="5 8" id="KW-0812">Transmembrane</keyword>
<feature type="transmembrane region" description="Helical" evidence="8">
    <location>
        <begin position="269"/>
        <end position="294"/>
    </location>
</feature>
<dbReference type="RefSeq" id="WP_170230193.1">
    <property type="nucleotide sequence ID" value="NZ_BJXX01000063.1"/>
</dbReference>
<feature type="transmembrane region" description="Helical" evidence="8">
    <location>
        <begin position="73"/>
        <end position="96"/>
    </location>
</feature>
<protein>
    <recommendedName>
        <fullName evidence="11">Germination protein</fullName>
    </recommendedName>
</protein>
<dbReference type="Pfam" id="PF03845">
    <property type="entry name" value="Spore_permease"/>
    <property type="match status" value="1"/>
</dbReference>
<dbReference type="InterPro" id="IPR004761">
    <property type="entry name" value="Spore_GerAB"/>
</dbReference>
<accession>A0A511V8Z1</accession>
<dbReference type="Proteomes" id="UP000321157">
    <property type="component" value="Unassembled WGS sequence"/>
</dbReference>
<evidence type="ECO:0000256" key="1">
    <source>
        <dbReference type="ARBA" id="ARBA00004141"/>
    </source>
</evidence>
<dbReference type="EMBL" id="BJXX01000063">
    <property type="protein sequence ID" value="GEN34063.1"/>
    <property type="molecule type" value="Genomic_DNA"/>
</dbReference>
<dbReference type="NCBIfam" id="TIGR00912">
    <property type="entry name" value="2A0309"/>
    <property type="match status" value="1"/>
</dbReference>
<evidence type="ECO:0000313" key="10">
    <source>
        <dbReference type="Proteomes" id="UP000321157"/>
    </source>
</evidence>
<reference evidence="9 10" key="1">
    <citation type="submission" date="2019-07" db="EMBL/GenBank/DDBJ databases">
        <title>Whole genome shotgun sequence of Aneurinibacillus danicus NBRC 102444.</title>
        <authorList>
            <person name="Hosoyama A."/>
            <person name="Uohara A."/>
            <person name="Ohji S."/>
            <person name="Ichikawa N."/>
        </authorList>
    </citation>
    <scope>NUCLEOTIDE SEQUENCE [LARGE SCALE GENOMIC DNA]</scope>
    <source>
        <strain evidence="9 10">NBRC 102444</strain>
    </source>
</reference>
<feature type="transmembrane region" description="Helical" evidence="8">
    <location>
        <begin position="219"/>
        <end position="249"/>
    </location>
</feature>
<comment type="similarity">
    <text evidence="2">Belongs to the amino acid-polyamine-organocation (APC) superfamily. Spore germination protein (SGP) (TC 2.A.3.9) family.</text>
</comment>
<evidence type="ECO:0000313" key="9">
    <source>
        <dbReference type="EMBL" id="GEN34063.1"/>
    </source>
</evidence>
<evidence type="ECO:0000256" key="5">
    <source>
        <dbReference type="ARBA" id="ARBA00022692"/>
    </source>
</evidence>
<feature type="transmembrane region" description="Helical" evidence="8">
    <location>
        <begin position="12"/>
        <end position="29"/>
    </location>
</feature>
<dbReference type="AlphaFoldDB" id="A0A511V8Z1"/>
<sequence>MITKQVIDHRQLAWLTASILITETLASIPHGLANISKTDVWFTQIIPILYALLIASFFYTVSKKFPGKNIFEVTSLLLGNWGGKAVNILFFLYIWIILVRDVREISEFVGFFLLSETPSEVILFLFILVMLYYGKTSIEVIARVNALFVPVYLLAMAFLPVLLANEINPERALPILSTGFLPLGTANVIGLSSYGDLLILGAFLPSLADTRLFKASVRYGTLLAGVVITIVLFVAIVAMGATITSKFYYPVYLLVEQIHITDFLDRVEVLLFSAWFPAFTLKIMVLYSAFFICLGAIFNNTDCRKFNIQGGVFIFLTSYFSFERINELAHFIKYSLPLIVLGFQPAFMLLIYTVSKLSKKTTHSNIEITDGQVDESENKQVGSVNTDVDKKPKACRSTWFTWSALAFVILGKVLHSFSMWFAIACAAAYFTSLLLALWFSYQTFRRSRRRSLQENVQHEPSLEGAKG</sequence>
<evidence type="ECO:0008006" key="11">
    <source>
        <dbReference type="Google" id="ProtNLM"/>
    </source>
</evidence>
<dbReference type="GO" id="GO:0009847">
    <property type="term" value="P:spore germination"/>
    <property type="evidence" value="ECO:0007669"/>
    <property type="project" value="InterPro"/>
</dbReference>
<dbReference type="GO" id="GO:0016020">
    <property type="term" value="C:membrane"/>
    <property type="evidence" value="ECO:0007669"/>
    <property type="project" value="UniProtKB-SubCell"/>
</dbReference>
<dbReference type="PANTHER" id="PTHR34975:SF2">
    <property type="entry name" value="SPORE GERMINATION PROTEIN A2"/>
    <property type="match status" value="1"/>
</dbReference>
<gene>
    <name evidence="9" type="ORF">ADA01nite_15230</name>
</gene>
<keyword evidence="7 8" id="KW-0472">Membrane</keyword>
<organism evidence="9 10">
    <name type="scientific">Aneurinibacillus danicus</name>
    <dbReference type="NCBI Taxonomy" id="267746"/>
    <lineage>
        <taxon>Bacteria</taxon>
        <taxon>Bacillati</taxon>
        <taxon>Bacillota</taxon>
        <taxon>Bacilli</taxon>
        <taxon>Bacillales</taxon>
        <taxon>Paenibacillaceae</taxon>
        <taxon>Aneurinibacillus group</taxon>
        <taxon>Aneurinibacillus</taxon>
    </lineage>
</organism>
<evidence type="ECO:0000256" key="7">
    <source>
        <dbReference type="ARBA" id="ARBA00023136"/>
    </source>
</evidence>
<comment type="caution">
    <text evidence="9">The sequence shown here is derived from an EMBL/GenBank/DDBJ whole genome shotgun (WGS) entry which is preliminary data.</text>
</comment>
<feature type="transmembrane region" description="Helical" evidence="8">
    <location>
        <begin position="144"/>
        <end position="164"/>
    </location>
</feature>
<evidence type="ECO:0000256" key="2">
    <source>
        <dbReference type="ARBA" id="ARBA00007998"/>
    </source>
</evidence>
<name>A0A511V8Z1_9BACL</name>
<comment type="subcellular location">
    <subcellularLocation>
        <location evidence="1">Membrane</location>
        <topology evidence="1">Multi-pass membrane protein</topology>
    </subcellularLocation>
</comment>
<proteinExistence type="inferred from homology"/>
<feature type="transmembrane region" description="Helical" evidence="8">
    <location>
        <begin position="420"/>
        <end position="441"/>
    </location>
</feature>
<keyword evidence="3" id="KW-0813">Transport</keyword>
<feature type="transmembrane region" description="Helical" evidence="8">
    <location>
        <begin position="334"/>
        <end position="354"/>
    </location>
</feature>
<evidence type="ECO:0000256" key="4">
    <source>
        <dbReference type="ARBA" id="ARBA00022544"/>
    </source>
</evidence>
<evidence type="ECO:0000256" key="6">
    <source>
        <dbReference type="ARBA" id="ARBA00022989"/>
    </source>
</evidence>
<feature type="transmembrane region" description="Helical" evidence="8">
    <location>
        <begin position="184"/>
        <end position="207"/>
    </location>
</feature>
<feature type="transmembrane region" description="Helical" evidence="8">
    <location>
        <begin position="41"/>
        <end position="61"/>
    </location>
</feature>
<evidence type="ECO:0000256" key="3">
    <source>
        <dbReference type="ARBA" id="ARBA00022448"/>
    </source>
</evidence>
<keyword evidence="6 8" id="KW-1133">Transmembrane helix</keyword>